<dbReference type="SUPFAM" id="SSF56935">
    <property type="entry name" value="Porins"/>
    <property type="match status" value="1"/>
</dbReference>
<name>A0A1M5ZXD2_9VIBR</name>
<evidence type="ECO:0000256" key="1">
    <source>
        <dbReference type="SAM" id="SignalP"/>
    </source>
</evidence>
<gene>
    <name evidence="2" type="ORF">VA7868_03374</name>
</gene>
<dbReference type="AlphaFoldDB" id="A0A1M5ZXD2"/>
<feature type="signal peptide" evidence="1">
    <location>
        <begin position="1"/>
        <end position="18"/>
    </location>
</feature>
<dbReference type="STRING" id="1216006.VA7868_03374"/>
<evidence type="ECO:0000313" key="3">
    <source>
        <dbReference type="Proteomes" id="UP000184608"/>
    </source>
</evidence>
<feature type="chain" id="PRO_5012680453" description="Porin domain-containing protein" evidence="1">
    <location>
        <begin position="19"/>
        <end position="346"/>
    </location>
</feature>
<keyword evidence="3" id="KW-1185">Reference proteome</keyword>
<evidence type="ECO:0008006" key="4">
    <source>
        <dbReference type="Google" id="ProtNLM"/>
    </source>
</evidence>
<dbReference type="OrthoDB" id="197869at2"/>
<dbReference type="RefSeq" id="WP_084193437.1">
    <property type="nucleotide sequence ID" value="NZ_FQXZ01000039.1"/>
</dbReference>
<proteinExistence type="predicted"/>
<dbReference type="Proteomes" id="UP000184608">
    <property type="component" value="Unassembled WGS sequence"/>
</dbReference>
<organism evidence="2 3">
    <name type="scientific">Vibrio aerogenes CECT 7868</name>
    <dbReference type="NCBI Taxonomy" id="1216006"/>
    <lineage>
        <taxon>Bacteria</taxon>
        <taxon>Pseudomonadati</taxon>
        <taxon>Pseudomonadota</taxon>
        <taxon>Gammaproteobacteria</taxon>
        <taxon>Vibrionales</taxon>
        <taxon>Vibrionaceae</taxon>
        <taxon>Vibrio</taxon>
    </lineage>
</organism>
<accession>A0A1M5ZXD2</accession>
<dbReference type="EMBL" id="FQXZ01000039">
    <property type="protein sequence ID" value="SHI28828.1"/>
    <property type="molecule type" value="Genomic_DNA"/>
</dbReference>
<evidence type="ECO:0000313" key="2">
    <source>
        <dbReference type="EMBL" id="SHI28828.1"/>
    </source>
</evidence>
<reference evidence="2 3" key="1">
    <citation type="submission" date="2016-11" db="EMBL/GenBank/DDBJ databases">
        <authorList>
            <person name="Jaros S."/>
            <person name="Januszkiewicz K."/>
            <person name="Wedrychowicz H."/>
        </authorList>
    </citation>
    <scope>NUCLEOTIDE SEQUENCE [LARGE SCALE GENOMIC DNA]</scope>
    <source>
        <strain evidence="2 3">CECT 7868</strain>
    </source>
</reference>
<keyword evidence="1" id="KW-0732">Signal</keyword>
<sequence>MKKSMIFLLFFVCFNAFAQYNLSESVRLSGFGTLSISRSDTAVPVLTYRDIKNETCYDCDTTLGLQGDWLISDTLRSSVQVVKRPQDHFSDPELEWAYLAYTKGDLTTKVGRQRLPFFLSSEYYYVSAAYPWARAPHNVYDNVQGMTHYDGVALEQQFWLSDQTQVKISPYLATEDKNDFELYGQEFGFETTTGKGLTIDLYKDENQLHFSYFSATADNTRNGHLLVRRKLNLVSLGFKTIYDNFSLSVEGLYQKNLLSNWYIGLAQEQEEFSPYIQYGEGHENYKNRSYLAGVRYNVSPKVKLNLEWEYIRAPKTPANGFFSDVQLGGAIDGDSNIVSLSLSFLF</sequence>
<protein>
    <recommendedName>
        <fullName evidence="4">Porin domain-containing protein</fullName>
    </recommendedName>
</protein>